<dbReference type="AlphaFoldDB" id="A0AAE0D5Q2"/>
<keyword evidence="2" id="KW-1185">Reference proteome</keyword>
<proteinExistence type="predicted"/>
<organism evidence="1 2">
    <name type="scientific">Colletotrichum kahawae</name>
    <name type="common">Coffee berry disease fungus</name>
    <dbReference type="NCBI Taxonomy" id="34407"/>
    <lineage>
        <taxon>Eukaryota</taxon>
        <taxon>Fungi</taxon>
        <taxon>Dikarya</taxon>
        <taxon>Ascomycota</taxon>
        <taxon>Pezizomycotina</taxon>
        <taxon>Sordariomycetes</taxon>
        <taxon>Hypocreomycetidae</taxon>
        <taxon>Glomerellales</taxon>
        <taxon>Glomerellaceae</taxon>
        <taxon>Colletotrichum</taxon>
        <taxon>Colletotrichum gloeosporioides species complex</taxon>
    </lineage>
</organism>
<dbReference type="EMBL" id="VYYT01000158">
    <property type="protein sequence ID" value="KAK2761819.1"/>
    <property type="molecule type" value="Genomic_DNA"/>
</dbReference>
<dbReference type="Gene3D" id="3.40.50.1460">
    <property type="match status" value="1"/>
</dbReference>
<sequence>MLTCIDHFGFEAKNIIVLDDTRLKSSRYPSMANFKQEFSDLIASTVSGDIRFLFVDAHGGSIGPSSEPDGKGEYWALADGGIWDDWVAETIRSKLHMKANLTIFTPA</sequence>
<name>A0AAE0D5Q2_COLKA</name>
<evidence type="ECO:0000313" key="1">
    <source>
        <dbReference type="EMBL" id="KAK2761819.1"/>
    </source>
</evidence>
<accession>A0AAE0D5Q2</accession>
<dbReference type="Proteomes" id="UP001281614">
    <property type="component" value="Unassembled WGS sequence"/>
</dbReference>
<reference evidence="1" key="1">
    <citation type="submission" date="2023-02" db="EMBL/GenBank/DDBJ databases">
        <title>Colletotrichum kahawae CIFC_Que2 genome sequencing and assembly.</title>
        <authorList>
            <person name="Baroncelli R."/>
        </authorList>
    </citation>
    <scope>NUCLEOTIDE SEQUENCE</scope>
    <source>
        <strain evidence="1">CIFC_Que2</strain>
    </source>
</reference>
<evidence type="ECO:0000313" key="2">
    <source>
        <dbReference type="Proteomes" id="UP001281614"/>
    </source>
</evidence>
<gene>
    <name evidence="1" type="ORF">CKAH01_16244</name>
</gene>
<comment type="caution">
    <text evidence="1">The sequence shown here is derived from an EMBL/GenBank/DDBJ whole genome shotgun (WGS) entry which is preliminary data.</text>
</comment>
<protein>
    <submittedName>
        <fullName evidence="1">Uncharacterized protein</fullName>
    </submittedName>
</protein>